<dbReference type="GO" id="GO:0071111">
    <property type="term" value="F:cyclic-guanylate-specific phosphodiesterase activity"/>
    <property type="evidence" value="ECO:0007669"/>
    <property type="project" value="InterPro"/>
</dbReference>
<reference evidence="7" key="1">
    <citation type="journal article" date="2018" name="Genome Biol.">
        <title>SKESA: strategic k-mer extension for scrupulous assemblies.</title>
        <authorList>
            <person name="Souvorov A."/>
            <person name="Agarwala R."/>
            <person name="Lipman D.J."/>
        </authorList>
    </citation>
    <scope>NUCLEOTIDE SEQUENCE</scope>
    <source>
        <strain evidence="7">Salmonella enterica</strain>
    </source>
</reference>
<dbReference type="InterPro" id="IPR001633">
    <property type="entry name" value="EAL_dom"/>
</dbReference>
<sequence length="276" mass="31782">MMNRYTTYSRVLNFLEKVVRHQKDKIISIQIEKMIREVDFHPFLQPIFNAYGDKLRGCEVLLRVKNNEEFTSPASYIQYLESSEHMNKITKRMLRDVSEFFSTKTNNLPKDFYFSFNIFASQLNSKDIVQEIITFCEKFKGKAGLVLEIVERGILQLDEENMGIMETLMNKGVRFAIDDFGAGTSSLKYIEHVGFSTIKIDRVLTLATDDSLIYQKVIDAIVILSAQLGLSVTAEGVENPVQLKQLRKSGINSVQGYYLARPMEMPIFSNIYLQHE</sequence>
<proteinExistence type="inferred from homology"/>
<dbReference type="PROSITE" id="PS50883">
    <property type="entry name" value="EAL"/>
    <property type="match status" value="1"/>
</dbReference>
<dbReference type="InterPro" id="IPR050706">
    <property type="entry name" value="Cyclic-di-GMP_PDE-like"/>
</dbReference>
<evidence type="ECO:0000256" key="3">
    <source>
        <dbReference type="ARBA" id="ARBA00018009"/>
    </source>
</evidence>
<dbReference type="CDD" id="cd01948">
    <property type="entry name" value="EAL"/>
    <property type="match status" value="1"/>
</dbReference>
<dbReference type="AlphaFoldDB" id="A0A5J2KGY8"/>
<comment type="similarity">
    <text evidence="1">Belongs to the YdiV family.</text>
</comment>
<dbReference type="Pfam" id="PF00563">
    <property type="entry name" value="EAL"/>
    <property type="match status" value="1"/>
</dbReference>
<dbReference type="PANTHER" id="PTHR33121:SF80">
    <property type="entry name" value="CYCLIC DI-GMP PHOSPHODIESTERASE PDEL"/>
    <property type="match status" value="1"/>
</dbReference>
<comment type="caution">
    <text evidence="7">The sequence shown here is derived from an EMBL/GenBank/DDBJ whole genome shotgun (WGS) entry which is preliminary data.</text>
</comment>
<gene>
    <name evidence="5" type="ORF">G0E04_19845</name>
    <name evidence="6" type="ORF">G3V22_003813</name>
    <name evidence="7" type="ORF">G9X10_003892</name>
</gene>
<feature type="domain" description="EAL" evidence="4">
    <location>
        <begin position="24"/>
        <end position="276"/>
    </location>
</feature>
<evidence type="ECO:0000313" key="6">
    <source>
        <dbReference type="EMBL" id="HAE1854846.1"/>
    </source>
</evidence>
<dbReference type="SMART" id="SM00052">
    <property type="entry name" value="EAL"/>
    <property type="match status" value="1"/>
</dbReference>
<evidence type="ECO:0000259" key="4">
    <source>
        <dbReference type="PROSITE" id="PS50883"/>
    </source>
</evidence>
<protein>
    <recommendedName>
        <fullName evidence="3">Anti-FlhC(2)FlhD(4) factor YdiV</fullName>
    </recommendedName>
</protein>
<dbReference type="EMBL" id="DAAWBQ010000081">
    <property type="protein sequence ID" value="HAF7195428.1"/>
    <property type="molecule type" value="Genomic_DNA"/>
</dbReference>
<evidence type="ECO:0000313" key="7">
    <source>
        <dbReference type="EMBL" id="HAF7195428.1"/>
    </source>
</evidence>
<evidence type="ECO:0000256" key="1">
    <source>
        <dbReference type="ARBA" id="ARBA00010927"/>
    </source>
</evidence>
<dbReference type="Gene3D" id="3.20.20.450">
    <property type="entry name" value="EAL domain"/>
    <property type="match status" value="1"/>
</dbReference>
<dbReference type="SUPFAM" id="SSF141868">
    <property type="entry name" value="EAL domain-like"/>
    <property type="match status" value="1"/>
</dbReference>
<accession>A0A5J2KGY8</accession>
<evidence type="ECO:0000256" key="2">
    <source>
        <dbReference type="ARBA" id="ARBA00011576"/>
    </source>
</evidence>
<reference evidence="7" key="2">
    <citation type="submission" date="2018-07" db="EMBL/GenBank/DDBJ databases">
        <authorList>
            <consortium name="NCBI Pathogen Detection Project"/>
        </authorList>
    </citation>
    <scope>NUCLEOTIDE SEQUENCE</scope>
    <source>
        <strain evidence="7">Salmonella enterica</strain>
    </source>
</reference>
<organism evidence="7">
    <name type="scientific">Salmonella enterica subsp. enterica serovar Napoli</name>
    <dbReference type="NCBI Taxonomy" id="1151001"/>
    <lineage>
        <taxon>Bacteria</taxon>
        <taxon>Pseudomonadati</taxon>
        <taxon>Pseudomonadota</taxon>
        <taxon>Gammaproteobacteria</taxon>
        <taxon>Enterobacterales</taxon>
        <taxon>Enterobacteriaceae</taxon>
        <taxon>Salmonella</taxon>
    </lineage>
</organism>
<dbReference type="EMBL" id="DAARCN010000075">
    <property type="protein sequence ID" value="HAE1854846.1"/>
    <property type="molecule type" value="Genomic_DNA"/>
</dbReference>
<dbReference type="PANTHER" id="PTHR33121">
    <property type="entry name" value="CYCLIC DI-GMP PHOSPHODIESTERASE PDEF"/>
    <property type="match status" value="1"/>
</dbReference>
<comment type="subunit">
    <text evidence="2">Interacts with FlhD in the FlhC(2)FlhD(4) heterohexamer, inhibiting its ability to activate transcription.</text>
</comment>
<dbReference type="EMBL" id="DAAMKB010000081">
    <property type="protein sequence ID" value="HAC7046286.1"/>
    <property type="molecule type" value="Genomic_DNA"/>
</dbReference>
<name>A0A5J2KGY8_SALET</name>
<dbReference type="InterPro" id="IPR035919">
    <property type="entry name" value="EAL_sf"/>
</dbReference>
<evidence type="ECO:0000313" key="5">
    <source>
        <dbReference type="EMBL" id="HAC7046286.1"/>
    </source>
</evidence>